<evidence type="ECO:0000256" key="3">
    <source>
        <dbReference type="ARBA" id="ARBA00022553"/>
    </source>
</evidence>
<dbReference type="InterPro" id="IPR045851">
    <property type="entry name" value="AMP-bd_C_sf"/>
</dbReference>
<dbReference type="SUPFAM" id="SSF56801">
    <property type="entry name" value="Acetyl-CoA synthetase-like"/>
    <property type="match status" value="1"/>
</dbReference>
<feature type="domain" description="Carrier" evidence="4">
    <location>
        <begin position="964"/>
        <end position="1039"/>
    </location>
</feature>
<keyword evidence="3" id="KW-0597">Phosphoprotein</keyword>
<comment type="cofactor">
    <cofactor evidence="1">
        <name>pantetheine 4'-phosphate</name>
        <dbReference type="ChEBI" id="CHEBI:47942"/>
    </cofactor>
</comment>
<dbReference type="CDD" id="cd17651">
    <property type="entry name" value="A_NRPS_VisG_like"/>
    <property type="match status" value="1"/>
</dbReference>
<dbReference type="Gene3D" id="3.40.50.980">
    <property type="match status" value="2"/>
</dbReference>
<evidence type="ECO:0000256" key="2">
    <source>
        <dbReference type="ARBA" id="ARBA00022450"/>
    </source>
</evidence>
<dbReference type="Gene3D" id="3.30.559.10">
    <property type="entry name" value="Chloramphenicol acetyltransferase-like domain"/>
    <property type="match status" value="1"/>
</dbReference>
<reference evidence="5 6" key="1">
    <citation type="submission" date="2021-04" db="EMBL/GenBank/DDBJ databases">
        <title>Genomics, taxonomy and metabolism of representatives of sulfur bacteria of the genus Thiothrix: Thiothrix fructosivorans QT, Thiothrix unzii A1T and three new species, Thiothrix subterranea sp. nov., Thiothrix litoralis sp. nov. and 'Candidatus Thiothrix anitrata' sp. nov.</title>
        <authorList>
            <person name="Ravin N.V."/>
            <person name="Smolyakov D."/>
            <person name="Rudenko T.S."/>
            <person name="Mardanov A.V."/>
            <person name="Beletsky A.V."/>
            <person name="Markov N.D."/>
            <person name="Fomenkov A.I."/>
            <person name="Roberts R.J."/>
            <person name="Karnachuk O.V."/>
            <person name="Novikov A."/>
            <person name="Grabovich M.Y."/>
        </authorList>
    </citation>
    <scope>NUCLEOTIDE SEQUENCE [LARGE SCALE GENOMIC DNA]</scope>
    <source>
        <strain evidence="5 6">AS</strain>
    </source>
</reference>
<dbReference type="InterPro" id="IPR025110">
    <property type="entry name" value="AMP-bd_C"/>
</dbReference>
<dbReference type="PANTHER" id="PTHR45527">
    <property type="entry name" value="NONRIBOSOMAL PEPTIDE SYNTHETASE"/>
    <property type="match status" value="1"/>
</dbReference>
<evidence type="ECO:0000313" key="5">
    <source>
        <dbReference type="EMBL" id="QTR46598.1"/>
    </source>
</evidence>
<dbReference type="EMBL" id="CP072801">
    <property type="protein sequence ID" value="QTR46598.1"/>
    <property type="molecule type" value="Genomic_DNA"/>
</dbReference>
<dbReference type="SMART" id="SM00823">
    <property type="entry name" value="PKS_PP"/>
    <property type="match status" value="1"/>
</dbReference>
<dbReference type="InterPro" id="IPR029058">
    <property type="entry name" value="AB_hydrolase_fold"/>
</dbReference>
<name>A0ABX7WWD4_9GAMM</name>
<dbReference type="PANTHER" id="PTHR45527:SF1">
    <property type="entry name" value="FATTY ACID SYNTHASE"/>
    <property type="match status" value="1"/>
</dbReference>
<dbReference type="InterPro" id="IPR000873">
    <property type="entry name" value="AMP-dep_synth/lig_dom"/>
</dbReference>
<dbReference type="Pfam" id="PF00550">
    <property type="entry name" value="PP-binding"/>
    <property type="match status" value="1"/>
</dbReference>
<gene>
    <name evidence="5" type="ORF">J9253_01160</name>
</gene>
<dbReference type="InterPro" id="IPR009081">
    <property type="entry name" value="PP-bd_ACP"/>
</dbReference>
<dbReference type="Pfam" id="PF00668">
    <property type="entry name" value="Condensation"/>
    <property type="match status" value="1"/>
</dbReference>
<dbReference type="SUPFAM" id="SSF52777">
    <property type="entry name" value="CoA-dependent acyltransferases"/>
    <property type="match status" value="2"/>
</dbReference>
<accession>A0ABX7WWD4</accession>
<keyword evidence="6" id="KW-1185">Reference proteome</keyword>
<keyword evidence="2" id="KW-0596">Phosphopantetheine</keyword>
<dbReference type="SUPFAM" id="SSF47336">
    <property type="entry name" value="ACP-like"/>
    <property type="match status" value="1"/>
</dbReference>
<dbReference type="InterPro" id="IPR010071">
    <property type="entry name" value="AA_adenyl_dom"/>
</dbReference>
<dbReference type="RefSeq" id="WP_210222930.1">
    <property type="nucleotide sequence ID" value="NZ_CP072801.1"/>
</dbReference>
<organism evidence="5 6">
    <name type="scientific">Thiothrix litoralis</name>
    <dbReference type="NCBI Taxonomy" id="2891210"/>
    <lineage>
        <taxon>Bacteria</taxon>
        <taxon>Pseudomonadati</taxon>
        <taxon>Pseudomonadota</taxon>
        <taxon>Gammaproteobacteria</taxon>
        <taxon>Thiotrichales</taxon>
        <taxon>Thiotrichaceae</taxon>
        <taxon>Thiothrix</taxon>
    </lineage>
</organism>
<dbReference type="InterPro" id="IPR020806">
    <property type="entry name" value="PKS_PP-bd"/>
</dbReference>
<dbReference type="InterPro" id="IPR023213">
    <property type="entry name" value="CAT-like_dom_sf"/>
</dbReference>
<protein>
    <submittedName>
        <fullName evidence="5">Amino acid adenylation domain-containing protein</fullName>
    </submittedName>
</protein>
<dbReference type="CDD" id="cd19543">
    <property type="entry name" value="DCL_NRPS"/>
    <property type="match status" value="1"/>
</dbReference>
<dbReference type="PROSITE" id="PS00012">
    <property type="entry name" value="PHOSPHOPANTETHEINE"/>
    <property type="match status" value="1"/>
</dbReference>
<evidence type="ECO:0000313" key="6">
    <source>
        <dbReference type="Proteomes" id="UP000672039"/>
    </source>
</evidence>
<dbReference type="InterPro" id="IPR036736">
    <property type="entry name" value="ACP-like_sf"/>
</dbReference>
<evidence type="ECO:0000259" key="4">
    <source>
        <dbReference type="PROSITE" id="PS50075"/>
    </source>
</evidence>
<dbReference type="Pfam" id="PF00501">
    <property type="entry name" value="AMP-binding"/>
    <property type="match status" value="1"/>
</dbReference>
<dbReference type="InterPro" id="IPR006162">
    <property type="entry name" value="Ppantetheine_attach_site"/>
</dbReference>
<dbReference type="NCBIfam" id="TIGR01733">
    <property type="entry name" value="AA-adenyl-dom"/>
    <property type="match status" value="1"/>
</dbReference>
<dbReference type="Gene3D" id="2.30.38.10">
    <property type="entry name" value="Luciferase, Domain 3"/>
    <property type="match status" value="1"/>
</dbReference>
<dbReference type="Gene3D" id="3.30.559.30">
    <property type="entry name" value="Nonribosomal peptide synthetase, condensation domain"/>
    <property type="match status" value="1"/>
</dbReference>
<dbReference type="Pfam" id="PF13193">
    <property type="entry name" value="AMP-binding_C"/>
    <property type="match status" value="1"/>
</dbReference>
<dbReference type="InterPro" id="IPR001242">
    <property type="entry name" value="Condensation_dom"/>
</dbReference>
<dbReference type="Proteomes" id="UP000672039">
    <property type="component" value="Chromosome"/>
</dbReference>
<proteinExistence type="predicted"/>
<dbReference type="Gene3D" id="3.40.50.1820">
    <property type="entry name" value="alpha/beta hydrolase"/>
    <property type="match status" value="1"/>
</dbReference>
<dbReference type="Gene3D" id="3.30.300.30">
    <property type="match status" value="1"/>
</dbReference>
<evidence type="ECO:0000256" key="1">
    <source>
        <dbReference type="ARBA" id="ARBA00001957"/>
    </source>
</evidence>
<sequence length="1060" mass="116963">MQDNLENIYELTPLQQGLLIETLSKPDTDAYTIQFILTLDAAQLNGAAWQRAWQAVLGRHAVLRSAFYWQDLDKPVQVVLRDVALPWEEHDWRGHAEVTQWATWQEADLKQPFALDEAPLFRCTLIRSDNETCRFVWTVHHLINDGWSYPILLNEVLSFYQAEVTGKPLALPMPRPFVDYIDWLQQQDMAQAEHFWREQLGGFTETTPLGASKPTATGQAAYQTQHLLLSPEQTQQLRTFAQQHRLTLNTLLQGAWAVLLARYGAGDDVVFGGIVSGRPATLPGVEAMVGMFTNTVPVRIKLAQNARLLTWLQTLQQQQLDCEQYAHCSLMDIQGWSDVPRGSPLFASIFAYENYPLQADWESLGLIKAMNAVERVPYPLSFVAMLRGVMELHVHFDATRFAPVLITRLLGHLQTLLAGMVVDTDTRVQDLPLLTAAEQQDVLENLTATAQAFPPAGGIHELFEAQVARTPATLALEYEGQAFSYQALNAQANQLAVYLRGQGIQPDRPVAICLPRSPPLVISVLGILKAGGACLPLDPAYPAERLHYMLDHSGVTLLLTTPALQAQLPVTAGMQVFTGWDVLATLPSDNLPCQTQPQHLAYCLYTSGSTGQPKGVGMPHRAMLNLTQWQQADARLGQAARTLQFSPISFDVSFQEIFTTLCSGGTLVLVPEELRRDAAALLRFLETQQVERLFLPFVALQQLADVAMGGMPSSLRDVVTAGEQLRLTDALAAWFKGTACALHNHYGPTETHVVTAYTLQGEVEQWPALPPIGKPIANTRLYLLDRQGEPVARGIPGELYVAGNCLAQGYVNRPELTAERFLPNPFGEGLLYRTGDLAYWREDGNLAFLGRADTQIKIRGFRIEPGEIESLLNQHSAVKEGAVGVQEAYLGDKRLVAYVVPKSADSANLEVSVSHFLQEKLPDYMVPAAVMVLEAFPLMPSGKLDRKALPVPTWGSATLAAQALPSTPTEQQIAESWQEVLGLEAVGIHDSFFALGGHSLLVTQVISRLSQAFGLDVPFHYLFEHPTVAGLAVQIDTLLRTQALMLDDADGLDGEELEQL</sequence>
<dbReference type="PROSITE" id="PS50075">
    <property type="entry name" value="CARRIER"/>
    <property type="match status" value="1"/>
</dbReference>